<sequence>MTQHLRPLFLAVFAALLLAACTREPHAGLEPITGKKALSLSQTNAGTDTTWRIKEFWYTINGQLRPVALYTYDSTGRLSHLTMNSDYSDLWHVWSFDVRYCGNHRYFLQNGWDTTLTVTVDSLGRATSFTCKVLSTSQPIPQQGYINYIDSLQMINYINRTINGVPNNWIFYWNAPGYEPLVKTWAPNGQPSISLNYKQNLAIDTAETNYAFYDELDKPDEFPLRIMRLSSLVPYHFKRKIVNLAYAGSNIQIILTDHVIDNQKKLLSYKWGEIQYSLNWEPVP</sequence>
<name>A0A1M6WYW2_9BACT</name>
<evidence type="ECO:0000313" key="3">
    <source>
        <dbReference type="Proteomes" id="UP000184420"/>
    </source>
</evidence>
<dbReference type="AlphaFoldDB" id="A0A1M6WYW2"/>
<evidence type="ECO:0000313" key="2">
    <source>
        <dbReference type="EMBL" id="SHK98917.1"/>
    </source>
</evidence>
<reference evidence="2 3" key="1">
    <citation type="submission" date="2016-11" db="EMBL/GenBank/DDBJ databases">
        <authorList>
            <person name="Jaros S."/>
            <person name="Januszkiewicz K."/>
            <person name="Wedrychowicz H."/>
        </authorList>
    </citation>
    <scope>NUCLEOTIDE SEQUENCE [LARGE SCALE GENOMIC DNA]</scope>
    <source>
        <strain evidence="2 3">DSM 27406</strain>
    </source>
</reference>
<dbReference type="EMBL" id="FRBL01000001">
    <property type="protein sequence ID" value="SHK98917.1"/>
    <property type="molecule type" value="Genomic_DNA"/>
</dbReference>
<protein>
    <recommendedName>
        <fullName evidence="4">YD repeat-containing protein</fullName>
    </recommendedName>
</protein>
<dbReference type="STRING" id="1419482.SAMN05444266_101823"/>
<proteinExistence type="predicted"/>
<feature type="signal peptide" evidence="1">
    <location>
        <begin position="1"/>
        <end position="19"/>
    </location>
</feature>
<gene>
    <name evidence="2" type="ORF">SAMN05444266_101823</name>
</gene>
<feature type="chain" id="PRO_5013314324" description="YD repeat-containing protein" evidence="1">
    <location>
        <begin position="20"/>
        <end position="284"/>
    </location>
</feature>
<dbReference type="RefSeq" id="WP_073078229.1">
    <property type="nucleotide sequence ID" value="NZ_FRBL01000001.1"/>
</dbReference>
<dbReference type="Proteomes" id="UP000184420">
    <property type="component" value="Unassembled WGS sequence"/>
</dbReference>
<organism evidence="2 3">
    <name type="scientific">Chitinophaga jiangningensis</name>
    <dbReference type="NCBI Taxonomy" id="1419482"/>
    <lineage>
        <taxon>Bacteria</taxon>
        <taxon>Pseudomonadati</taxon>
        <taxon>Bacteroidota</taxon>
        <taxon>Chitinophagia</taxon>
        <taxon>Chitinophagales</taxon>
        <taxon>Chitinophagaceae</taxon>
        <taxon>Chitinophaga</taxon>
    </lineage>
</organism>
<evidence type="ECO:0000256" key="1">
    <source>
        <dbReference type="SAM" id="SignalP"/>
    </source>
</evidence>
<accession>A0A1M6WYW2</accession>
<evidence type="ECO:0008006" key="4">
    <source>
        <dbReference type="Google" id="ProtNLM"/>
    </source>
</evidence>
<dbReference type="PROSITE" id="PS51257">
    <property type="entry name" value="PROKAR_LIPOPROTEIN"/>
    <property type="match status" value="1"/>
</dbReference>
<keyword evidence="1" id="KW-0732">Signal</keyword>
<keyword evidence="3" id="KW-1185">Reference proteome</keyword>